<protein>
    <submittedName>
        <fullName evidence="7">Cytochrome b562</fullName>
    </submittedName>
</protein>
<comment type="caution">
    <text evidence="7">The sequence shown here is derived from an EMBL/GenBank/DDBJ whole genome shotgun (WGS) entry which is preliminary data.</text>
</comment>
<evidence type="ECO:0000256" key="4">
    <source>
        <dbReference type="PIRSR" id="PIRSR000029-1"/>
    </source>
</evidence>
<evidence type="ECO:0000256" key="2">
    <source>
        <dbReference type="ARBA" id="ARBA00005523"/>
    </source>
</evidence>
<feature type="signal peptide" evidence="6">
    <location>
        <begin position="1"/>
        <end position="22"/>
    </location>
</feature>
<gene>
    <name evidence="7" type="primary">cybC</name>
    <name evidence="7" type="ORF">N5923_04135</name>
</gene>
<dbReference type="AlphaFoldDB" id="A0A9J6PH58"/>
<dbReference type="GO" id="GO:0005506">
    <property type="term" value="F:iron ion binding"/>
    <property type="evidence" value="ECO:0007669"/>
    <property type="project" value="InterPro"/>
</dbReference>
<evidence type="ECO:0000256" key="6">
    <source>
        <dbReference type="SAM" id="SignalP"/>
    </source>
</evidence>
<feature type="chain" id="PRO_5039899328" evidence="6">
    <location>
        <begin position="23"/>
        <end position="128"/>
    </location>
</feature>
<proteinExistence type="inferred from homology"/>
<evidence type="ECO:0000313" key="7">
    <source>
        <dbReference type="EMBL" id="MCU5776690.1"/>
    </source>
</evidence>
<dbReference type="Proteomes" id="UP001064262">
    <property type="component" value="Unassembled WGS sequence"/>
</dbReference>
<reference evidence="7" key="1">
    <citation type="submission" date="2022-09" db="EMBL/GenBank/DDBJ databases">
        <title>Winslowiella arboricola sp. nov., isolated from bleeding cankers on broadleaf hosts.</title>
        <authorList>
            <person name="Brady C."/>
            <person name="Kaur S."/>
            <person name="Crampton B."/>
            <person name="Maddock D."/>
            <person name="Arnold D."/>
            <person name="Denman S."/>
        </authorList>
    </citation>
    <scope>NUCLEOTIDE SEQUENCE</scope>
    <source>
        <strain evidence="7">BAC 15a-03b</strain>
    </source>
</reference>
<dbReference type="GO" id="GO:0042597">
    <property type="term" value="C:periplasmic space"/>
    <property type="evidence" value="ECO:0007669"/>
    <property type="project" value="InterPro"/>
</dbReference>
<keyword evidence="8" id="KW-1185">Reference proteome</keyword>
<evidence type="ECO:0000256" key="3">
    <source>
        <dbReference type="ARBA" id="ARBA00022729"/>
    </source>
</evidence>
<evidence type="ECO:0000256" key="5">
    <source>
        <dbReference type="SAM" id="MobiDB-lite"/>
    </source>
</evidence>
<feature type="binding site" description="axial binding residue" evidence="4">
    <location>
        <position position="29"/>
    </location>
    <ligand>
        <name>heme b</name>
        <dbReference type="ChEBI" id="CHEBI:60344"/>
    </ligand>
    <ligandPart>
        <name>Fe</name>
        <dbReference type="ChEBI" id="CHEBI:18248"/>
    </ligandPart>
</feature>
<comment type="similarity">
    <text evidence="2">Belongs to the cytochrome b562 family.</text>
</comment>
<feature type="region of interest" description="Disordered" evidence="5">
    <location>
        <begin position="57"/>
        <end position="76"/>
    </location>
</feature>
<dbReference type="SUPFAM" id="SSF47175">
    <property type="entry name" value="Cytochromes"/>
    <property type="match status" value="1"/>
</dbReference>
<dbReference type="InterPro" id="IPR010980">
    <property type="entry name" value="Cyt_c/b562"/>
</dbReference>
<feature type="binding site" description="axial binding residue" evidence="4">
    <location>
        <position position="124"/>
    </location>
    <ligand>
        <name>heme b</name>
        <dbReference type="ChEBI" id="CHEBI:60344"/>
    </ligand>
    <ligandPart>
        <name>Fe</name>
        <dbReference type="ChEBI" id="CHEBI:18248"/>
    </ligandPart>
</feature>
<dbReference type="NCBIfam" id="NF011632">
    <property type="entry name" value="PRK15058.1"/>
    <property type="match status" value="1"/>
</dbReference>
<keyword evidence="4" id="KW-0408">Iron</keyword>
<dbReference type="PIRSF" id="PIRSF000029">
    <property type="entry name" value="Cytochrome_b562"/>
    <property type="match status" value="1"/>
</dbReference>
<organism evidence="7 8">
    <name type="scientific">Winslowiella arboricola</name>
    <dbReference type="NCBI Taxonomy" id="2978220"/>
    <lineage>
        <taxon>Bacteria</taxon>
        <taxon>Pseudomonadati</taxon>
        <taxon>Pseudomonadota</taxon>
        <taxon>Gammaproteobacteria</taxon>
        <taxon>Enterobacterales</taxon>
        <taxon>Erwiniaceae</taxon>
        <taxon>Winslowiella</taxon>
    </lineage>
</organism>
<comment type="cofactor">
    <cofactor evidence="4">
        <name>heme b</name>
        <dbReference type="ChEBI" id="CHEBI:60344"/>
    </cofactor>
    <text evidence="4">Binds 1 heme b (iron(II)-protoporphyrin IX) group per molecule.</text>
</comment>
<dbReference type="GO" id="GO:0009055">
    <property type="term" value="F:electron transfer activity"/>
    <property type="evidence" value="ECO:0007669"/>
    <property type="project" value="InterPro"/>
</dbReference>
<keyword evidence="3 6" id="KW-0732">Signal</keyword>
<accession>A0A9J6PH58</accession>
<dbReference type="RefSeq" id="WP_267142717.1">
    <property type="nucleotide sequence ID" value="NZ_JAODIL010000072.1"/>
</dbReference>
<evidence type="ECO:0000313" key="8">
    <source>
        <dbReference type="Proteomes" id="UP001064262"/>
    </source>
</evidence>
<dbReference type="InterPro" id="IPR009155">
    <property type="entry name" value="Cyt_b562"/>
</dbReference>
<comment type="function">
    <text evidence="1">Electron-transport protein of unknown function.</text>
</comment>
<dbReference type="GO" id="GO:0020037">
    <property type="term" value="F:heme binding"/>
    <property type="evidence" value="ECO:0007669"/>
    <property type="project" value="InterPro"/>
</dbReference>
<dbReference type="Pfam" id="PF07361">
    <property type="entry name" value="Cytochrom_B562"/>
    <property type="match status" value="1"/>
</dbReference>
<dbReference type="GO" id="GO:0022900">
    <property type="term" value="P:electron transport chain"/>
    <property type="evidence" value="ECO:0007669"/>
    <property type="project" value="InterPro"/>
</dbReference>
<keyword evidence="4" id="KW-0479">Metal-binding</keyword>
<dbReference type="EMBL" id="JAODIM010000036">
    <property type="protein sequence ID" value="MCU5776690.1"/>
    <property type="molecule type" value="Genomic_DNA"/>
</dbReference>
<name>A0A9J6PH58_9GAMM</name>
<keyword evidence="4" id="KW-0349">Heme</keyword>
<sequence>MHKFCRAMLTVVLLSSSAAALAQGLDDDMDILKGAYRTVQKTEDASELKKALTDMRAAAENAKTQTPESLEGKAADSAEMKDYRAGLDTLIGQIDASKKLADAGDIAGAKTEAKKFAATRDANHKKFR</sequence>
<dbReference type="Gene3D" id="1.20.120.10">
    <property type="entry name" value="Cytochrome c/b562"/>
    <property type="match status" value="1"/>
</dbReference>
<evidence type="ECO:0000256" key="1">
    <source>
        <dbReference type="ARBA" id="ARBA00002028"/>
    </source>
</evidence>